<dbReference type="AlphaFoldDB" id="A0A235B290"/>
<name>A0A235B290_9BACL</name>
<keyword evidence="2" id="KW-1185">Reference proteome</keyword>
<dbReference type="Proteomes" id="UP000215459">
    <property type="component" value="Unassembled WGS sequence"/>
</dbReference>
<evidence type="ECO:0000313" key="2">
    <source>
        <dbReference type="Proteomes" id="UP000215459"/>
    </source>
</evidence>
<dbReference type="RefSeq" id="WP_094266064.1">
    <property type="nucleotide sequence ID" value="NZ_NOWF01000137.1"/>
</dbReference>
<sequence length="73" mass="8283">MLSKVSRTLLSIYAIRVSTIQELRCILGNDLTLEGLVGRLTSFELSNFDNYKAENLESTFKAKLLLKDSDEKK</sequence>
<dbReference type="EMBL" id="NOWF01000137">
    <property type="protein sequence ID" value="OYD06007.1"/>
    <property type="molecule type" value="Genomic_DNA"/>
</dbReference>
<reference evidence="1 2" key="1">
    <citation type="submission" date="2017-07" db="EMBL/GenBank/DDBJ databases">
        <title>The genome sequence of Paludifilum halophilum highlights mechanisms for microbial adaptation to high salt environemnts.</title>
        <authorList>
            <person name="Belbahri L."/>
        </authorList>
    </citation>
    <scope>NUCLEOTIDE SEQUENCE [LARGE SCALE GENOMIC DNA]</scope>
    <source>
        <strain evidence="1 2">DSM 102817</strain>
    </source>
</reference>
<accession>A0A235B290</accession>
<protein>
    <submittedName>
        <fullName evidence="1">Uncharacterized protein</fullName>
    </submittedName>
</protein>
<organism evidence="1 2">
    <name type="scientific">Paludifilum halophilum</name>
    <dbReference type="NCBI Taxonomy" id="1642702"/>
    <lineage>
        <taxon>Bacteria</taxon>
        <taxon>Bacillati</taxon>
        <taxon>Bacillota</taxon>
        <taxon>Bacilli</taxon>
        <taxon>Bacillales</taxon>
        <taxon>Thermoactinomycetaceae</taxon>
        <taxon>Paludifilum</taxon>
    </lineage>
</organism>
<gene>
    <name evidence="1" type="ORF">CHM34_18640</name>
</gene>
<evidence type="ECO:0000313" key="1">
    <source>
        <dbReference type="EMBL" id="OYD06007.1"/>
    </source>
</evidence>
<comment type="caution">
    <text evidence="1">The sequence shown here is derived from an EMBL/GenBank/DDBJ whole genome shotgun (WGS) entry which is preliminary data.</text>
</comment>
<proteinExistence type="predicted"/>